<dbReference type="AlphaFoldDB" id="A0A3R7N856"/>
<dbReference type="GeneID" id="40330667"/>
<gene>
    <name evidence="2" type="ORF">TraAM80_06734</name>
</gene>
<dbReference type="EMBL" id="MKGL01000253">
    <property type="protein sequence ID" value="RNF01930.1"/>
    <property type="molecule type" value="Genomic_DNA"/>
</dbReference>
<name>A0A3R7N856_TRYRA</name>
<dbReference type="Proteomes" id="UP000283634">
    <property type="component" value="Unassembled WGS sequence"/>
</dbReference>
<dbReference type="RefSeq" id="XP_029236613.1">
    <property type="nucleotide sequence ID" value="XM_029383566.1"/>
</dbReference>
<reference evidence="2 3" key="1">
    <citation type="journal article" date="2018" name="BMC Genomics">
        <title>Genomic comparison of Trypanosoma conorhini and Trypanosoma rangeli to Trypanosoma cruzi strains of high and low virulence.</title>
        <authorList>
            <person name="Bradwell K.R."/>
            <person name="Koparde V.N."/>
            <person name="Matveyev A.V."/>
            <person name="Serrano M.G."/>
            <person name="Alves J.M."/>
            <person name="Parikh H."/>
            <person name="Huang B."/>
            <person name="Lee V."/>
            <person name="Espinosa-Alvarez O."/>
            <person name="Ortiz P.A."/>
            <person name="Costa-Martins A.G."/>
            <person name="Teixeira M.M."/>
            <person name="Buck G.A."/>
        </authorList>
    </citation>
    <scope>NUCLEOTIDE SEQUENCE [LARGE SCALE GENOMIC DNA]</scope>
    <source>
        <strain evidence="2 3">AM80</strain>
    </source>
</reference>
<evidence type="ECO:0000313" key="3">
    <source>
        <dbReference type="Proteomes" id="UP000283634"/>
    </source>
</evidence>
<sequence>MAPLPVLRDASRVLRELQHATQAVQRGRLLADVHQIPPAATAEEALHLPENKSRRGAPLTPPCLSPCSLSYACGRCTCVHGRWKKQEEKEGDHLLPATKATYSTSHGNKKKKKNNGG</sequence>
<feature type="region of interest" description="Disordered" evidence="1">
    <location>
        <begin position="87"/>
        <end position="117"/>
    </location>
</feature>
<dbReference type="OrthoDB" id="10597424at2759"/>
<keyword evidence="3" id="KW-1185">Reference proteome</keyword>
<accession>A0A3R7N856</accession>
<protein>
    <submittedName>
        <fullName evidence="2">Uncharacterized protein</fullName>
    </submittedName>
</protein>
<evidence type="ECO:0000313" key="2">
    <source>
        <dbReference type="EMBL" id="RNF01930.1"/>
    </source>
</evidence>
<evidence type="ECO:0000256" key="1">
    <source>
        <dbReference type="SAM" id="MobiDB-lite"/>
    </source>
</evidence>
<organism evidence="2 3">
    <name type="scientific">Trypanosoma rangeli</name>
    <dbReference type="NCBI Taxonomy" id="5698"/>
    <lineage>
        <taxon>Eukaryota</taxon>
        <taxon>Discoba</taxon>
        <taxon>Euglenozoa</taxon>
        <taxon>Kinetoplastea</taxon>
        <taxon>Metakinetoplastina</taxon>
        <taxon>Trypanosomatida</taxon>
        <taxon>Trypanosomatidae</taxon>
        <taxon>Trypanosoma</taxon>
        <taxon>Herpetosoma</taxon>
    </lineage>
</organism>
<proteinExistence type="predicted"/>
<feature type="compositionally biased region" description="Basic residues" evidence="1">
    <location>
        <begin position="107"/>
        <end position="117"/>
    </location>
</feature>
<comment type="caution">
    <text evidence="2">The sequence shown here is derived from an EMBL/GenBank/DDBJ whole genome shotgun (WGS) entry which is preliminary data.</text>
</comment>